<keyword evidence="4" id="KW-1185">Reference proteome</keyword>
<feature type="compositionally biased region" description="Basic residues" evidence="1">
    <location>
        <begin position="22"/>
        <end position="36"/>
    </location>
</feature>
<dbReference type="AlphaFoldDB" id="A0A5N6YWI0"/>
<accession>A0A5N6YWI0</accession>
<evidence type="ECO:0000256" key="1">
    <source>
        <dbReference type="SAM" id="MobiDB-lite"/>
    </source>
</evidence>
<dbReference type="GO" id="GO:0030687">
    <property type="term" value="C:preribosome, large subunit precursor"/>
    <property type="evidence" value="ECO:0007669"/>
    <property type="project" value="TreeGrafter"/>
</dbReference>
<dbReference type="GO" id="GO:0000460">
    <property type="term" value="P:maturation of 5.8S rRNA"/>
    <property type="evidence" value="ECO:0007669"/>
    <property type="project" value="TreeGrafter"/>
</dbReference>
<feature type="compositionally biased region" description="Polar residues" evidence="1">
    <location>
        <begin position="159"/>
        <end position="180"/>
    </location>
</feature>
<name>A0A5N6YWI0_9EURO</name>
<dbReference type="InterPro" id="IPR007109">
    <property type="entry name" value="Brix"/>
</dbReference>
<feature type="compositionally biased region" description="Basic and acidic residues" evidence="1">
    <location>
        <begin position="93"/>
        <end position="117"/>
    </location>
</feature>
<dbReference type="FunFam" id="3.40.50.10480:FF:000005">
    <property type="entry name" value="Similar to RNA processing factor 1"/>
    <property type="match status" value="1"/>
</dbReference>
<gene>
    <name evidence="3" type="ORF">BDV28DRAFT_140457</name>
</gene>
<proteinExistence type="predicted"/>
<protein>
    <submittedName>
        <fullName evidence="3">Anticodon-binding protein</fullName>
    </submittedName>
</protein>
<reference evidence="4" key="1">
    <citation type="submission" date="2019-04" db="EMBL/GenBank/DDBJ databases">
        <title>Friends and foes A comparative genomics studyof 23 Aspergillus species from section Flavi.</title>
        <authorList>
            <consortium name="DOE Joint Genome Institute"/>
            <person name="Kjaerbolling I."/>
            <person name="Vesth T."/>
            <person name="Frisvad J.C."/>
            <person name="Nybo J.L."/>
            <person name="Theobald S."/>
            <person name="Kildgaard S."/>
            <person name="Isbrandt T."/>
            <person name="Kuo A."/>
            <person name="Sato A."/>
            <person name="Lyhne E.K."/>
            <person name="Kogle M.E."/>
            <person name="Wiebenga A."/>
            <person name="Kun R.S."/>
            <person name="Lubbers R.J."/>
            <person name="Makela M.R."/>
            <person name="Barry K."/>
            <person name="Chovatia M."/>
            <person name="Clum A."/>
            <person name="Daum C."/>
            <person name="Haridas S."/>
            <person name="He G."/>
            <person name="LaButti K."/>
            <person name="Lipzen A."/>
            <person name="Mondo S."/>
            <person name="Riley R."/>
            <person name="Salamov A."/>
            <person name="Simmons B.A."/>
            <person name="Magnuson J.K."/>
            <person name="Henrissat B."/>
            <person name="Mortensen U.H."/>
            <person name="Larsen T.O."/>
            <person name="Devries R.P."/>
            <person name="Grigoriev I.V."/>
            <person name="Machida M."/>
            <person name="Baker S.E."/>
            <person name="Andersen M.R."/>
        </authorList>
    </citation>
    <scope>NUCLEOTIDE SEQUENCE [LARGE SCALE GENOMIC DNA]</scope>
    <source>
        <strain evidence="4">CBS 553.77</strain>
    </source>
</reference>
<feature type="compositionally biased region" description="Acidic residues" evidence="1">
    <location>
        <begin position="118"/>
        <end position="150"/>
    </location>
</feature>
<feature type="domain" description="Brix" evidence="2">
    <location>
        <begin position="204"/>
        <end position="412"/>
    </location>
</feature>
<feature type="compositionally biased region" description="Basic and acidic residues" evidence="1">
    <location>
        <begin position="37"/>
        <end position="64"/>
    </location>
</feature>
<dbReference type="InterPro" id="IPR044281">
    <property type="entry name" value="IMP4/RPF1"/>
</dbReference>
<dbReference type="SMART" id="SM00879">
    <property type="entry name" value="Brix"/>
    <property type="match status" value="1"/>
</dbReference>
<evidence type="ECO:0000313" key="4">
    <source>
        <dbReference type="Proteomes" id="UP000327118"/>
    </source>
</evidence>
<dbReference type="PROSITE" id="PS50833">
    <property type="entry name" value="BRIX"/>
    <property type="match status" value="1"/>
</dbReference>
<dbReference type="GO" id="GO:0005730">
    <property type="term" value="C:nucleolus"/>
    <property type="evidence" value="ECO:0007669"/>
    <property type="project" value="TreeGrafter"/>
</dbReference>
<dbReference type="GO" id="GO:0042134">
    <property type="term" value="F:rRNA primary transcript binding"/>
    <property type="evidence" value="ECO:0007669"/>
    <property type="project" value="InterPro"/>
</dbReference>
<feature type="region of interest" description="Disordered" evidence="1">
    <location>
        <begin position="1"/>
        <end position="180"/>
    </location>
</feature>
<sequence length="433" mass="49662">MGSGKSLARPPPSANLDVKPANKLRRQQLHIQRKRLKDSTRRAERYRIKKEEAKNPKLKQERLKRNVPLTIDRKRVWDETNSDVEDGLGLSVDVERIKKQRQEEEEELNKPLEHPDESQDDSDSQDEVDSMLASSDDEEEEDDDDDDDDNNNNKKARKSSQSFLPSATERATSPTQSTKSINLSLAPEALAAKFPSLFPSEAPPTPKILITTSLNSTLHHEAKALTDLFPNSQYIRRTAHRHSHRFSLKEIATFASNRNYTAVLVLQEDSKRPSGLDVIHLPKGPMFHFTISNWVEGKRIPGHGVGTEHWPELILNNFRTPLGILTGAVFRSLFPPQPDIEGRQVVTLHNQRDYIFVRRHRYIFREKRETEKSVVDAEGKEMHGAEGIRTGLQELGPRFTLKLRRIDKGIQRASGQEWEWKAGMEKQRTKFQL</sequence>
<dbReference type="Proteomes" id="UP000327118">
    <property type="component" value="Unassembled WGS sequence"/>
</dbReference>
<organism evidence="3 4">
    <name type="scientific">Aspergillus coremiiformis</name>
    <dbReference type="NCBI Taxonomy" id="138285"/>
    <lineage>
        <taxon>Eukaryota</taxon>
        <taxon>Fungi</taxon>
        <taxon>Dikarya</taxon>
        <taxon>Ascomycota</taxon>
        <taxon>Pezizomycotina</taxon>
        <taxon>Eurotiomycetes</taxon>
        <taxon>Eurotiomycetidae</taxon>
        <taxon>Eurotiales</taxon>
        <taxon>Aspergillaceae</taxon>
        <taxon>Aspergillus</taxon>
        <taxon>Aspergillus subgen. Circumdati</taxon>
    </lineage>
</organism>
<dbReference type="PANTHER" id="PTHR22734">
    <property type="entry name" value="U3 SMALL NUCLEOLAR RIBONUCLEOPROTEIN PROTEIN IMP4"/>
    <property type="match status" value="1"/>
</dbReference>
<dbReference type="SUPFAM" id="SSF52954">
    <property type="entry name" value="Class II aaRS ABD-related"/>
    <property type="match status" value="1"/>
</dbReference>
<evidence type="ECO:0000259" key="2">
    <source>
        <dbReference type="PROSITE" id="PS50833"/>
    </source>
</evidence>
<dbReference type="Pfam" id="PF04427">
    <property type="entry name" value="Brix"/>
    <property type="match status" value="1"/>
</dbReference>
<dbReference type="Gene3D" id="3.40.50.10480">
    <property type="entry name" value="Probable brix-domain ribosomal biogenesis protein"/>
    <property type="match status" value="1"/>
</dbReference>
<evidence type="ECO:0000313" key="3">
    <source>
        <dbReference type="EMBL" id="KAE8349801.1"/>
    </source>
</evidence>
<dbReference type="OrthoDB" id="264354at2759"/>
<dbReference type="EMBL" id="ML739273">
    <property type="protein sequence ID" value="KAE8349801.1"/>
    <property type="molecule type" value="Genomic_DNA"/>
</dbReference>
<dbReference type="GO" id="GO:0000470">
    <property type="term" value="P:maturation of LSU-rRNA"/>
    <property type="evidence" value="ECO:0007669"/>
    <property type="project" value="TreeGrafter"/>
</dbReference>
<dbReference type="PANTHER" id="PTHR22734:SF3">
    <property type="entry name" value="RIBOSOME PRODUCTION FACTOR 1"/>
    <property type="match status" value="1"/>
</dbReference>